<feature type="coiled-coil region" evidence="1">
    <location>
        <begin position="357"/>
        <end position="388"/>
    </location>
</feature>
<evidence type="ECO:0000256" key="1">
    <source>
        <dbReference type="SAM" id="Coils"/>
    </source>
</evidence>
<keyword evidence="1" id="KW-0175">Coiled coil</keyword>
<feature type="compositionally biased region" description="Low complexity" evidence="2">
    <location>
        <begin position="67"/>
        <end position="89"/>
    </location>
</feature>
<dbReference type="Proteomes" id="UP000179807">
    <property type="component" value="Unassembled WGS sequence"/>
</dbReference>
<sequence>MNDVDHFGNYSGRRRHQIKHETFPEYRQPNNFQQTQQIKNNNNIPFGTHDNINFAQSLPNRYSPLRSNMNHNLSKNLNNSNNNSSSGNFTSKSISPLLLNIQQTHFNPLSTTIMRDIDPKKSIFPNKLKRIEYQLFDLRDEITINHEKVSSINGVVVPKASREIIDLKNGIELFSNHELLNKLQDVTRQVKEKSNEISNETQTQRDSTQKIENNIGEINGRIKVFKPSVDDTQELLNTSLSTIKADGVRNRQQINIDSEKISSLENLPEVYVKKANDFDNEIKRVHGHSNNNLNILVTQTDNLMTDIGEKLNNEIHRELATRNSLNSALKGQINELSGKVNDSINRATQNVNELKFRESYEQLNKQVNQALAVTKEEHNSQKNDLTNKFDSFLTDVENNFKAIRKEATDTIDLVKNKHSTSMKDIKDALDKESQVQKKNNTEYTNKINKFDDVIQKEKELQLNVCKQLFESMSGNLNQQAQNMTSPLQSDIQPLKEYNLKISEYEERINRLDSDLKNANDSIRKDVGQQQKQLHDIDSHLKTHKDYLNKEYDELEKRLDKLRKMRDELLNSPTKSDILGIQNQVSNNFEKNAKNIED</sequence>
<feature type="coiled-coil region" evidence="1">
    <location>
        <begin position="494"/>
        <end position="571"/>
    </location>
</feature>
<name>A0A1J4KEE4_9EUKA</name>
<feature type="region of interest" description="Disordered" evidence="2">
    <location>
        <begin position="60"/>
        <end position="89"/>
    </location>
</feature>
<feature type="region of interest" description="Disordered" evidence="2">
    <location>
        <begin position="1"/>
        <end position="24"/>
    </location>
</feature>
<reference evidence="3" key="1">
    <citation type="submission" date="2016-10" db="EMBL/GenBank/DDBJ databases">
        <authorList>
            <person name="Benchimol M."/>
            <person name="Almeida L.G."/>
            <person name="Vasconcelos A.T."/>
            <person name="Perreira-Neves A."/>
            <person name="Rosa I.A."/>
            <person name="Tasca T."/>
            <person name="Bogo M.R."/>
            <person name="de Souza W."/>
        </authorList>
    </citation>
    <scope>NUCLEOTIDE SEQUENCE [LARGE SCALE GENOMIC DNA]</scope>
    <source>
        <strain evidence="3">K</strain>
    </source>
</reference>
<dbReference type="EMBL" id="MLAK01000629">
    <property type="protein sequence ID" value="OHT09809.1"/>
    <property type="molecule type" value="Genomic_DNA"/>
</dbReference>
<evidence type="ECO:0000256" key="2">
    <source>
        <dbReference type="SAM" id="MobiDB-lite"/>
    </source>
</evidence>
<dbReference type="RefSeq" id="XP_068362945.1">
    <property type="nucleotide sequence ID" value="XM_068501801.1"/>
</dbReference>
<evidence type="ECO:0000313" key="3">
    <source>
        <dbReference type="EMBL" id="OHT09809.1"/>
    </source>
</evidence>
<protein>
    <submittedName>
        <fullName evidence="3">Uncharacterized protein</fullName>
    </submittedName>
</protein>
<dbReference type="AlphaFoldDB" id="A0A1J4KEE4"/>
<gene>
    <name evidence="3" type="ORF">TRFO_21172</name>
</gene>
<dbReference type="VEuPathDB" id="TrichDB:TRFO_21172"/>
<proteinExistence type="predicted"/>
<evidence type="ECO:0000313" key="4">
    <source>
        <dbReference type="Proteomes" id="UP000179807"/>
    </source>
</evidence>
<accession>A0A1J4KEE4</accession>
<keyword evidence="4" id="KW-1185">Reference proteome</keyword>
<comment type="caution">
    <text evidence="3">The sequence shown here is derived from an EMBL/GenBank/DDBJ whole genome shotgun (WGS) entry which is preliminary data.</text>
</comment>
<feature type="coiled-coil region" evidence="1">
    <location>
        <begin position="176"/>
        <end position="203"/>
    </location>
</feature>
<organism evidence="3 4">
    <name type="scientific">Tritrichomonas foetus</name>
    <dbReference type="NCBI Taxonomy" id="1144522"/>
    <lineage>
        <taxon>Eukaryota</taxon>
        <taxon>Metamonada</taxon>
        <taxon>Parabasalia</taxon>
        <taxon>Tritrichomonadida</taxon>
        <taxon>Tritrichomonadidae</taxon>
        <taxon>Tritrichomonas</taxon>
    </lineage>
</organism>
<dbReference type="GeneID" id="94836505"/>